<evidence type="ECO:0000256" key="6">
    <source>
        <dbReference type="PROSITE-ProRule" id="PRU01016"/>
    </source>
</evidence>
<dbReference type="KEGG" id="aoc:Aocu_01640"/>
<feature type="active site" evidence="6">
    <location>
        <position position="86"/>
    </location>
</feature>
<dbReference type="GO" id="GO:0044027">
    <property type="term" value="P:negative regulation of gene expression via chromosomal CpG island methylation"/>
    <property type="evidence" value="ECO:0007669"/>
    <property type="project" value="TreeGrafter"/>
</dbReference>
<dbReference type="REBASE" id="87948">
    <property type="entry name" value="M.Aoc19LORF1640P"/>
</dbReference>
<dbReference type="OrthoDB" id="9800801at2"/>
<dbReference type="GO" id="GO:0003677">
    <property type="term" value="F:DNA binding"/>
    <property type="evidence" value="ECO:0007669"/>
    <property type="project" value="TreeGrafter"/>
</dbReference>
<comment type="similarity">
    <text evidence="6 7">Belongs to the class I-like SAM-binding methyltransferase superfamily. C5-methyltransferase family.</text>
</comment>
<reference evidence="9" key="1">
    <citation type="submission" date="2014-05" db="EMBL/GenBank/DDBJ databases">
        <authorList>
            <person name="Kube M."/>
        </authorList>
    </citation>
    <scope>NUCLEOTIDE SEQUENCE [LARGE SCALE GENOMIC DNA]</scope>
</reference>
<dbReference type="RefSeq" id="WP_045748812.1">
    <property type="nucleotide sequence ID" value="NZ_FUZK01000002.1"/>
</dbReference>
<dbReference type="InParanoid" id="A0A061AH24"/>
<dbReference type="EC" id="2.1.1.37" evidence="1"/>
<evidence type="ECO:0000256" key="7">
    <source>
        <dbReference type="RuleBase" id="RU000416"/>
    </source>
</evidence>
<dbReference type="InterPro" id="IPR050390">
    <property type="entry name" value="C5-Methyltransferase"/>
</dbReference>
<keyword evidence="4 6" id="KW-0949">S-adenosyl-L-methionine</keyword>
<dbReference type="GO" id="GO:0032259">
    <property type="term" value="P:methylation"/>
    <property type="evidence" value="ECO:0007669"/>
    <property type="project" value="UniProtKB-KW"/>
</dbReference>
<evidence type="ECO:0000256" key="1">
    <source>
        <dbReference type="ARBA" id="ARBA00011975"/>
    </source>
</evidence>
<dbReference type="PATRIC" id="fig|35623.3.peg.164"/>
<evidence type="ECO:0000256" key="4">
    <source>
        <dbReference type="ARBA" id="ARBA00022691"/>
    </source>
</evidence>
<evidence type="ECO:0000256" key="3">
    <source>
        <dbReference type="ARBA" id="ARBA00022679"/>
    </source>
</evidence>
<dbReference type="EMBL" id="LK028559">
    <property type="protein sequence ID" value="CDR30237.1"/>
    <property type="molecule type" value="Genomic_DNA"/>
</dbReference>
<dbReference type="InterPro" id="IPR031303">
    <property type="entry name" value="C5_meth_CS"/>
</dbReference>
<dbReference type="GO" id="GO:0009307">
    <property type="term" value="P:DNA restriction-modification system"/>
    <property type="evidence" value="ECO:0007669"/>
    <property type="project" value="UniProtKB-KW"/>
</dbReference>
<keyword evidence="2 6" id="KW-0489">Methyltransferase</keyword>
<accession>A0A061AH24</accession>
<sequence>MAKVIDFNKIEAVDLFCGVGGLTHGIEKTGINVLAGIDIDPTCKYAYETNNNAKFILSDIAEYNSSDLLKLYTNESVRLLMGCAPCQPFSKLQKNNIDKNIDSKWGLLYSFLNHIKSTNPHIISMENVPELEKEQVFLDFKNQIIALGYKVDYKVVDSSEYGVPQRRKRLLFLASIFGSIELLEPKRKDNKITLRDAISNLPPIKAGESCEIDPLHKASSLSSINLRRIQNSVPGGTWKDWPEDLLLECYKKKSGQSFTSVYGRMTWDDVSPTLTTQFNRYGTGRYGHPEQDRALSLREGAILQSFPRDYQFVQNSDYVIGDIARQIGNAVPVKLGEVIGLSVLRHIRSLEVV</sequence>
<proteinExistence type="inferred from homology"/>
<dbReference type="FunCoup" id="A0A061AH24">
    <property type="interactions" value="15"/>
</dbReference>
<dbReference type="HOGENOM" id="CLU_006958_2_2_14"/>
<name>A0A061AH24_9MOLU</name>
<keyword evidence="5" id="KW-0680">Restriction system</keyword>
<evidence type="ECO:0000313" key="9">
    <source>
        <dbReference type="Proteomes" id="UP000032434"/>
    </source>
</evidence>
<evidence type="ECO:0000313" key="8">
    <source>
        <dbReference type="EMBL" id="CDR30237.1"/>
    </source>
</evidence>
<dbReference type="InterPro" id="IPR001525">
    <property type="entry name" value="C5_MeTfrase"/>
</dbReference>
<evidence type="ECO:0000256" key="5">
    <source>
        <dbReference type="ARBA" id="ARBA00022747"/>
    </source>
</evidence>
<dbReference type="Gene3D" id="3.90.120.10">
    <property type="entry name" value="DNA Methylase, subunit A, domain 2"/>
    <property type="match status" value="1"/>
</dbReference>
<dbReference type="Gene3D" id="3.40.50.150">
    <property type="entry name" value="Vaccinia Virus protein VP39"/>
    <property type="match status" value="1"/>
</dbReference>
<keyword evidence="9" id="KW-1185">Reference proteome</keyword>
<dbReference type="Pfam" id="PF00145">
    <property type="entry name" value="DNA_methylase"/>
    <property type="match status" value="1"/>
</dbReference>
<keyword evidence="3 6" id="KW-0808">Transferase</keyword>
<dbReference type="PANTHER" id="PTHR10629">
    <property type="entry name" value="CYTOSINE-SPECIFIC METHYLTRANSFERASE"/>
    <property type="match status" value="1"/>
</dbReference>
<gene>
    <name evidence="8" type="ORF">Aocu_01640</name>
</gene>
<dbReference type="InterPro" id="IPR029063">
    <property type="entry name" value="SAM-dependent_MTases_sf"/>
</dbReference>
<dbReference type="PANTHER" id="PTHR10629:SF52">
    <property type="entry name" value="DNA (CYTOSINE-5)-METHYLTRANSFERASE 1"/>
    <property type="match status" value="1"/>
</dbReference>
<dbReference type="GO" id="GO:0003886">
    <property type="term" value="F:DNA (cytosine-5-)-methyltransferase activity"/>
    <property type="evidence" value="ECO:0007669"/>
    <property type="project" value="UniProtKB-EC"/>
</dbReference>
<dbReference type="PROSITE" id="PS00095">
    <property type="entry name" value="C5_MTASE_2"/>
    <property type="match status" value="1"/>
</dbReference>
<dbReference type="SUPFAM" id="SSF53335">
    <property type="entry name" value="S-adenosyl-L-methionine-dependent methyltransferases"/>
    <property type="match status" value="1"/>
</dbReference>
<dbReference type="PROSITE" id="PS51679">
    <property type="entry name" value="SAM_MT_C5"/>
    <property type="match status" value="1"/>
</dbReference>
<dbReference type="NCBIfam" id="TIGR00675">
    <property type="entry name" value="dcm"/>
    <property type="match status" value="1"/>
</dbReference>
<evidence type="ECO:0000256" key="2">
    <source>
        <dbReference type="ARBA" id="ARBA00022603"/>
    </source>
</evidence>
<protein>
    <recommendedName>
        <fullName evidence="1">DNA (cytosine-5-)-methyltransferase</fullName>
        <ecNumber evidence="1">2.1.1.37</ecNumber>
    </recommendedName>
</protein>
<organism evidence="8 9">
    <name type="scientific">Acholeplasma oculi</name>
    <dbReference type="NCBI Taxonomy" id="35623"/>
    <lineage>
        <taxon>Bacteria</taxon>
        <taxon>Bacillati</taxon>
        <taxon>Mycoplasmatota</taxon>
        <taxon>Mollicutes</taxon>
        <taxon>Acholeplasmatales</taxon>
        <taxon>Acholeplasmataceae</taxon>
        <taxon>Acholeplasma</taxon>
    </lineage>
</organism>
<dbReference type="AlphaFoldDB" id="A0A061AH24"/>
<dbReference type="STRING" id="35623.Aocu_01640"/>
<dbReference type="PRINTS" id="PR00105">
    <property type="entry name" value="C5METTRFRASE"/>
</dbReference>
<dbReference type="Proteomes" id="UP000032434">
    <property type="component" value="Chromosome 1"/>
</dbReference>